<accession>A0A430Q143</accession>
<dbReference type="Pfam" id="PF15065">
    <property type="entry name" value="NCU-G1"/>
    <property type="match status" value="1"/>
</dbReference>
<evidence type="ECO:0000256" key="1">
    <source>
        <dbReference type="ARBA" id="ARBA00010599"/>
    </source>
</evidence>
<comment type="caution">
    <text evidence="11">The sequence shown here is derived from an EMBL/GenBank/DDBJ whole genome shotgun (WGS) entry which is preliminary data.</text>
</comment>
<evidence type="ECO:0000256" key="5">
    <source>
        <dbReference type="ARBA" id="ARBA00023136"/>
    </source>
</evidence>
<evidence type="ECO:0000313" key="11">
    <source>
        <dbReference type="EMBL" id="RTG81443.1"/>
    </source>
</evidence>
<sequence>MFEYNDLSDDVNMSIYPQNSDQIRIHHLNEYNWKRNSNNDSSLFFENNLFEITYNGSSPKLTSSYEQFRISNTTQHHKDMPHLLFKPGWIIQFDILFNNLTSNFNQSRFGLQLMMMSNLTLDPTEEFRKEMTNILLDESVSKMNNNAEQYSRNSTHPSAFLQIKPACFIDNHLRTVQNSRYVHNGKHQDILQNNKIINYSFRSIFCADRLNPNSNNDTSLKPIGIRLLNVSFGTSTDGFYAKSKFIVW</sequence>
<evidence type="ECO:0000256" key="2">
    <source>
        <dbReference type="ARBA" id="ARBA00022692"/>
    </source>
</evidence>
<dbReference type="Proteomes" id="UP000290809">
    <property type="component" value="Unassembled WGS sequence"/>
</dbReference>
<comment type="subcellular location">
    <subcellularLocation>
        <location evidence="9">Lysosome membrane</location>
        <topology evidence="9">Single-pass type I membrane protein</topology>
        <orientation evidence="9">Lumenal side</orientation>
    </subcellularLocation>
</comment>
<dbReference type="EMBL" id="QMKO01003368">
    <property type="protein sequence ID" value="RTG81443.1"/>
    <property type="molecule type" value="Genomic_DNA"/>
</dbReference>
<evidence type="ECO:0000256" key="8">
    <source>
        <dbReference type="ARBA" id="ARBA00024176"/>
    </source>
</evidence>
<dbReference type="STRING" id="6184.A0A430Q143"/>
<evidence type="ECO:0000256" key="10">
    <source>
        <dbReference type="ARBA" id="ARBA00044960"/>
    </source>
</evidence>
<evidence type="ECO:0000256" key="9">
    <source>
        <dbReference type="ARBA" id="ARBA00024189"/>
    </source>
</evidence>
<keyword evidence="4" id="KW-1133">Transmembrane helix</keyword>
<name>A0A430Q143_SCHBO</name>
<evidence type="ECO:0000313" key="12">
    <source>
        <dbReference type="Proteomes" id="UP000290809"/>
    </source>
</evidence>
<dbReference type="PANTHER" id="PTHR31981:SF1">
    <property type="entry name" value="GLYCOSYLATED LYSOSOMAL MEMBRANE PROTEIN"/>
    <property type="match status" value="1"/>
</dbReference>
<organism evidence="11 12">
    <name type="scientific">Schistosoma bovis</name>
    <name type="common">Blood fluke</name>
    <dbReference type="NCBI Taxonomy" id="6184"/>
    <lineage>
        <taxon>Eukaryota</taxon>
        <taxon>Metazoa</taxon>
        <taxon>Spiralia</taxon>
        <taxon>Lophotrochozoa</taxon>
        <taxon>Platyhelminthes</taxon>
        <taxon>Trematoda</taxon>
        <taxon>Digenea</taxon>
        <taxon>Strigeidida</taxon>
        <taxon>Schistosomatoidea</taxon>
        <taxon>Schistosomatidae</taxon>
        <taxon>Schistosoma</taxon>
    </lineage>
</organism>
<keyword evidence="3" id="KW-0732">Signal</keyword>
<proteinExistence type="inferred from homology"/>
<evidence type="ECO:0000256" key="7">
    <source>
        <dbReference type="ARBA" id="ARBA00023228"/>
    </source>
</evidence>
<evidence type="ECO:0000256" key="3">
    <source>
        <dbReference type="ARBA" id="ARBA00022729"/>
    </source>
</evidence>
<keyword evidence="6" id="KW-0325">Glycoprotein</keyword>
<keyword evidence="12" id="KW-1185">Reference proteome</keyword>
<keyword evidence="5" id="KW-0472">Membrane</keyword>
<gene>
    <name evidence="11" type="ORF">DC041_0007175</name>
</gene>
<reference evidence="11 12" key="1">
    <citation type="journal article" date="2019" name="PLoS Pathog.">
        <title>Genome sequence of the bovine parasite Schistosoma bovis Tanzania.</title>
        <authorList>
            <person name="Oey H."/>
            <person name="Zakrzewski M."/>
            <person name="Gobert G."/>
            <person name="Gravermann K."/>
            <person name="Stoye J."/>
            <person name="Jones M."/>
            <person name="Mcmanus D."/>
            <person name="Krause L."/>
        </authorList>
    </citation>
    <scope>NUCLEOTIDE SEQUENCE [LARGE SCALE GENOMIC DNA]</scope>
    <source>
        <strain evidence="11 12">TAN1997</strain>
    </source>
</reference>
<dbReference type="InterPro" id="IPR029382">
    <property type="entry name" value="NCU-G1"/>
</dbReference>
<dbReference type="AlphaFoldDB" id="A0A430Q143"/>
<keyword evidence="7" id="KW-0458">Lysosome</keyword>
<keyword evidence="2" id="KW-0812">Transmembrane</keyword>
<comment type="similarity">
    <text evidence="1">Belongs to the GLMP family.</text>
</comment>
<dbReference type="GO" id="GO:0005765">
    <property type="term" value="C:lysosomal membrane"/>
    <property type="evidence" value="ECO:0007669"/>
    <property type="project" value="UniProtKB-SubCell"/>
</dbReference>
<comment type="function">
    <text evidence="8">Required to protect lysosomal transporter MFSD1 from lysosomal proteolysis and for MFSD1 lysosomal localization.</text>
</comment>
<dbReference type="PANTHER" id="PTHR31981">
    <property type="entry name" value="GLYCOSYLATED LYSOSOMAL MEMBRANE PROTEIN"/>
    <property type="match status" value="1"/>
</dbReference>
<comment type="subunit">
    <text evidence="10">Interacts (via lumenal domain) with lysosomal protein MFSD1; the interaction starts while both proteins are still in the endoplasmic reticulum and is required for stabilization of MFSD1 in lysosomes but has no direct effect on its targeting to lysosomes or transporter activity.</text>
</comment>
<evidence type="ECO:0000256" key="6">
    <source>
        <dbReference type="ARBA" id="ARBA00023180"/>
    </source>
</evidence>
<evidence type="ECO:0000256" key="4">
    <source>
        <dbReference type="ARBA" id="ARBA00022989"/>
    </source>
</evidence>
<protein>
    <submittedName>
        <fullName evidence="11">Uncharacterized protein</fullName>
    </submittedName>
</protein>